<organism evidence="2 3">
    <name type="scientific">Desulfosarcina alkanivorans</name>
    <dbReference type="NCBI Taxonomy" id="571177"/>
    <lineage>
        <taxon>Bacteria</taxon>
        <taxon>Pseudomonadati</taxon>
        <taxon>Thermodesulfobacteriota</taxon>
        <taxon>Desulfobacteria</taxon>
        <taxon>Desulfobacterales</taxon>
        <taxon>Desulfosarcinaceae</taxon>
        <taxon>Desulfosarcina</taxon>
    </lineage>
</organism>
<evidence type="ECO:0008006" key="4">
    <source>
        <dbReference type="Google" id="ProtNLM"/>
    </source>
</evidence>
<dbReference type="AlphaFoldDB" id="A0A5K7YEQ0"/>
<proteinExistence type="predicted"/>
<protein>
    <recommendedName>
        <fullName evidence="4">Type 4 fimbrial biogenesis protein PilX N-terminal domain-containing protein</fullName>
    </recommendedName>
</protein>
<reference evidence="2 3" key="1">
    <citation type="submission" date="2019-11" db="EMBL/GenBank/DDBJ databases">
        <title>Comparative genomics of hydrocarbon-degrading Desulfosarcina strains.</title>
        <authorList>
            <person name="Watanabe M."/>
            <person name="Kojima H."/>
            <person name="Fukui M."/>
        </authorList>
    </citation>
    <scope>NUCLEOTIDE SEQUENCE [LARGE SCALE GENOMIC DNA]</scope>
    <source>
        <strain evidence="2 3">PL12</strain>
    </source>
</reference>
<accession>A0A5K7YEQ0</accession>
<sequence length="218" mass="23922">MRIPRRKLKIGRPGNGVTNRLLSNENGSVMVLVLMVLAIMTVIGIVASNTVITENSIIRNVGIYKQNASLLDSSLMRGLQEFLQIPDNDPDNFTPALSVWINDVNNDPPSVGDPEEFINTIWYESTFTQRCLNAANSNVADSLPILADRGEDLNDNLRYAVVGWEVVDLGTSGSESMSMGKPVWHQGRILGEYVSLDAGGDGNGNGLMRMEIGVKRMW</sequence>
<keyword evidence="1" id="KW-1133">Transmembrane helix</keyword>
<name>A0A5K7YEQ0_9BACT</name>
<evidence type="ECO:0000313" key="2">
    <source>
        <dbReference type="EMBL" id="BBO67496.1"/>
    </source>
</evidence>
<gene>
    <name evidence="2" type="ORF">DSCA_14260</name>
</gene>
<dbReference type="KEGG" id="dalk:DSCA_14260"/>
<dbReference type="EMBL" id="AP021874">
    <property type="protein sequence ID" value="BBO67496.1"/>
    <property type="molecule type" value="Genomic_DNA"/>
</dbReference>
<keyword evidence="3" id="KW-1185">Reference proteome</keyword>
<keyword evidence="1" id="KW-0472">Membrane</keyword>
<evidence type="ECO:0000256" key="1">
    <source>
        <dbReference type="SAM" id="Phobius"/>
    </source>
</evidence>
<dbReference type="Proteomes" id="UP000427906">
    <property type="component" value="Chromosome"/>
</dbReference>
<feature type="transmembrane region" description="Helical" evidence="1">
    <location>
        <begin position="29"/>
        <end position="47"/>
    </location>
</feature>
<keyword evidence="1" id="KW-0812">Transmembrane</keyword>
<evidence type="ECO:0000313" key="3">
    <source>
        <dbReference type="Proteomes" id="UP000427906"/>
    </source>
</evidence>